<dbReference type="Proteomes" id="UP001164250">
    <property type="component" value="Chromosome 4"/>
</dbReference>
<reference evidence="2" key="1">
    <citation type="journal article" date="2023" name="G3 (Bethesda)">
        <title>Genome assembly and association tests identify interacting loci associated with vigor, precocity, and sex in interspecific pistachio rootstocks.</title>
        <authorList>
            <person name="Palmer W."/>
            <person name="Jacygrad E."/>
            <person name="Sagayaradj S."/>
            <person name="Cavanaugh K."/>
            <person name="Han R."/>
            <person name="Bertier L."/>
            <person name="Beede B."/>
            <person name="Kafkas S."/>
            <person name="Golino D."/>
            <person name="Preece J."/>
            <person name="Michelmore R."/>
        </authorList>
    </citation>
    <scope>NUCLEOTIDE SEQUENCE [LARGE SCALE GENOMIC DNA]</scope>
</reference>
<organism evidence="1 2">
    <name type="scientific">Pistacia atlantica</name>
    <dbReference type="NCBI Taxonomy" id="434234"/>
    <lineage>
        <taxon>Eukaryota</taxon>
        <taxon>Viridiplantae</taxon>
        <taxon>Streptophyta</taxon>
        <taxon>Embryophyta</taxon>
        <taxon>Tracheophyta</taxon>
        <taxon>Spermatophyta</taxon>
        <taxon>Magnoliopsida</taxon>
        <taxon>eudicotyledons</taxon>
        <taxon>Gunneridae</taxon>
        <taxon>Pentapetalae</taxon>
        <taxon>rosids</taxon>
        <taxon>malvids</taxon>
        <taxon>Sapindales</taxon>
        <taxon>Anacardiaceae</taxon>
        <taxon>Pistacia</taxon>
    </lineage>
</organism>
<evidence type="ECO:0000313" key="2">
    <source>
        <dbReference type="Proteomes" id="UP001164250"/>
    </source>
</evidence>
<comment type="caution">
    <text evidence="1">The sequence shown here is derived from an EMBL/GenBank/DDBJ whole genome shotgun (WGS) entry which is preliminary data.</text>
</comment>
<accession>A0ACC1BJU2</accession>
<gene>
    <name evidence="1" type="ORF">Patl1_21748</name>
</gene>
<name>A0ACC1BJU2_9ROSI</name>
<evidence type="ECO:0000313" key="1">
    <source>
        <dbReference type="EMBL" id="KAJ0099207.1"/>
    </source>
</evidence>
<sequence length="461" mass="50408">MALQTASPPSAQMVGNAFVEQYYHILYDSPETVYKFYQDSSVLSRPDPNGDMTSVTTMEGINEKILSLDFKNSKAEIKTADAQNSLSGGVSVLVTGCLTGKDNLRRKFVQSFFLAPQDNGYFVLNDIFRYVEDSEVLEKYPVNNVDDTPVVPSFPDSEPIHHPDPPASDPLTSRLEEDQSVSGKIYEPSGHERQSVNDEESIMKSLSHAVEEDTPAMVESVSSLAQDDAPKISYASIVKVAKGGSGPTKVYVATNTEKLTPMKTENQSIGSASPALQSDTPAPVDTDLPETSEAQAEVEGHSIYIRNLPLYTKYSELEAEFKRFGPIKQRGIQVRNSKGYCFGFVEFLSSTSVDNAIQASPIIIGGLEAVVERKKNTRVSSGRGRYPPEREKFRNDNIRGRGNYGGGRSFGRNQYGNRGDFSGQGRGSSGRVEGYQRGRGWRGNRSGVPSQTGVSASNSEE</sequence>
<keyword evidence="2" id="KW-1185">Reference proteome</keyword>
<dbReference type="EMBL" id="CM047900">
    <property type="protein sequence ID" value="KAJ0099207.1"/>
    <property type="molecule type" value="Genomic_DNA"/>
</dbReference>
<proteinExistence type="predicted"/>
<protein>
    <submittedName>
        <fullName evidence="1">Uncharacterized protein</fullName>
    </submittedName>
</protein>